<sequence length="411" mass="44835">MSSSTTTTTTTTKQSPKSDERQHPSRMSDIALRKKKNADAQAAFRARRTNYIVTLEETVRNLESVVRVLQDSCREATTAAQDLQQEKNQLRQALRDRENFWRALWPKRAQNSDAESEFPSYPSPPSTTFNNNTQYPDNTLNFNQYPASPSVPFTHQNQPYPSWTQTSSHSSNSPHFTESPTLTPSSDMLLGSISPSSSTPPSSSSTSLTSPFPFTFNDTQGSVQDRPDFDYRRQTTQTHGAELISLLGGTADVSAIASTSANDGGVGSIFRGNSRRMNPVSDRSSLLPLLPPTASGIAGSENGFQHGSDGGDSSYSNQNRPRPRRIAAPPSRSPSPDSAPLSGTLAVIKAQAFGALRRTRVRSKRPAEDPAKVSREVLESRGLVSPDSLLQPGPTKRRRMNDDNNGFDASS</sequence>
<dbReference type="CDD" id="cd14688">
    <property type="entry name" value="bZIP_YAP"/>
    <property type="match status" value="1"/>
</dbReference>
<feature type="region of interest" description="Disordered" evidence="2">
    <location>
        <begin position="259"/>
        <end position="341"/>
    </location>
</feature>
<organism evidence="4 5">
    <name type="scientific">Lentinula boryana</name>
    <dbReference type="NCBI Taxonomy" id="40481"/>
    <lineage>
        <taxon>Eukaryota</taxon>
        <taxon>Fungi</taxon>
        <taxon>Dikarya</taxon>
        <taxon>Basidiomycota</taxon>
        <taxon>Agaricomycotina</taxon>
        <taxon>Agaricomycetes</taxon>
        <taxon>Agaricomycetidae</taxon>
        <taxon>Agaricales</taxon>
        <taxon>Marasmiineae</taxon>
        <taxon>Omphalotaceae</taxon>
        <taxon>Lentinula</taxon>
    </lineage>
</organism>
<feature type="domain" description="BZIP" evidence="3">
    <location>
        <begin position="33"/>
        <end position="47"/>
    </location>
</feature>
<evidence type="ECO:0000259" key="3">
    <source>
        <dbReference type="PROSITE" id="PS00036"/>
    </source>
</evidence>
<feature type="region of interest" description="Disordered" evidence="2">
    <location>
        <begin position="359"/>
        <end position="411"/>
    </location>
</feature>
<name>A0ABQ8PZQ8_9AGAR</name>
<accession>A0ABQ8PZQ8</accession>
<dbReference type="EMBL" id="MU790925">
    <property type="protein sequence ID" value="KAJ3991947.1"/>
    <property type="molecule type" value="Genomic_DNA"/>
</dbReference>
<keyword evidence="5" id="KW-1185">Reference proteome</keyword>
<comment type="caution">
    <text evidence="4">The sequence shown here is derived from an EMBL/GenBank/DDBJ whole genome shotgun (WGS) entry which is preliminary data.</text>
</comment>
<reference evidence="4" key="1">
    <citation type="submission" date="2022-08" db="EMBL/GenBank/DDBJ databases">
        <authorList>
            <consortium name="DOE Joint Genome Institute"/>
            <person name="Min B."/>
            <person name="Riley R."/>
            <person name="Sierra-Patev S."/>
            <person name="Naranjo-Ortiz M."/>
            <person name="Looney B."/>
            <person name="Konkel Z."/>
            <person name="Slot J.C."/>
            <person name="Sakamoto Y."/>
            <person name="Steenwyk J.L."/>
            <person name="Rokas A."/>
            <person name="Carro J."/>
            <person name="Camarero S."/>
            <person name="Ferreira P."/>
            <person name="Molpeceres G."/>
            <person name="Ruiz-Duenas F.J."/>
            <person name="Serrano A."/>
            <person name="Henrissat B."/>
            <person name="Drula E."/>
            <person name="Hughes K.W."/>
            <person name="Mata J.L."/>
            <person name="Ishikawa N.K."/>
            <person name="Vargas-Isla R."/>
            <person name="Ushijima S."/>
            <person name="Smith C.A."/>
            <person name="Ahrendt S."/>
            <person name="Andreopoulos W."/>
            <person name="He G."/>
            <person name="Labutti K."/>
            <person name="Lipzen A."/>
            <person name="Ng V."/>
            <person name="Sandor L."/>
            <person name="Barry K."/>
            <person name="Martinez A.T."/>
            <person name="Xiao Y."/>
            <person name="Gibbons J.G."/>
            <person name="Terashima K."/>
            <person name="Hibbett D.S."/>
            <person name="Grigoriev I.V."/>
        </authorList>
    </citation>
    <scope>NUCLEOTIDE SEQUENCE</scope>
    <source>
        <strain evidence="4">TFB10827</strain>
    </source>
</reference>
<feature type="compositionally biased region" description="Low complexity" evidence="2">
    <location>
        <begin position="326"/>
        <end position="341"/>
    </location>
</feature>
<evidence type="ECO:0000256" key="2">
    <source>
        <dbReference type="SAM" id="MobiDB-lite"/>
    </source>
</evidence>
<dbReference type="Proteomes" id="UP001163828">
    <property type="component" value="Unassembled WGS sequence"/>
</dbReference>
<evidence type="ECO:0000313" key="4">
    <source>
        <dbReference type="EMBL" id="KAJ3991947.1"/>
    </source>
</evidence>
<gene>
    <name evidence="4" type="ORF">F5050DRAFT_1580511</name>
</gene>
<feature type="compositionally biased region" description="Polar residues" evidence="2">
    <location>
        <begin position="134"/>
        <end position="161"/>
    </location>
</feature>
<feature type="compositionally biased region" description="Low complexity" evidence="2">
    <location>
        <begin position="162"/>
        <end position="179"/>
    </location>
</feature>
<dbReference type="Gene3D" id="1.20.5.170">
    <property type="match status" value="1"/>
</dbReference>
<feature type="region of interest" description="Disordered" evidence="2">
    <location>
        <begin position="1"/>
        <end position="39"/>
    </location>
</feature>
<keyword evidence="1" id="KW-0175">Coiled coil</keyword>
<feature type="compositionally biased region" description="Basic and acidic residues" evidence="2">
    <location>
        <begin position="365"/>
        <end position="379"/>
    </location>
</feature>
<feature type="compositionally biased region" description="Low complexity" evidence="2">
    <location>
        <begin position="194"/>
        <end position="216"/>
    </location>
</feature>
<dbReference type="PROSITE" id="PS00036">
    <property type="entry name" value="BZIP_BASIC"/>
    <property type="match status" value="1"/>
</dbReference>
<proteinExistence type="predicted"/>
<feature type="region of interest" description="Disordered" evidence="2">
    <location>
        <begin position="108"/>
        <end position="227"/>
    </location>
</feature>
<protein>
    <recommendedName>
        <fullName evidence="3">BZIP domain-containing protein</fullName>
    </recommendedName>
</protein>
<feature type="compositionally biased region" description="Low complexity" evidence="2">
    <location>
        <begin position="1"/>
        <end position="12"/>
    </location>
</feature>
<evidence type="ECO:0000313" key="5">
    <source>
        <dbReference type="Proteomes" id="UP001163828"/>
    </source>
</evidence>
<feature type="coiled-coil region" evidence="1">
    <location>
        <begin position="52"/>
        <end position="100"/>
    </location>
</feature>
<evidence type="ECO:0000256" key="1">
    <source>
        <dbReference type="SAM" id="Coils"/>
    </source>
</evidence>
<dbReference type="InterPro" id="IPR004827">
    <property type="entry name" value="bZIP"/>
</dbReference>